<dbReference type="PANTHER" id="PTHR48229:SF1">
    <property type="entry name" value="ALPHA METHYLACYL-COA RACEMASE-RELATED"/>
    <property type="match status" value="1"/>
</dbReference>
<dbReference type="RefSeq" id="WP_098504360.1">
    <property type="nucleotide sequence ID" value="NZ_PDJQ01000001.1"/>
</dbReference>
<organism evidence="1 2">
    <name type="scientific">Tepidiforma thermophila (strain KCTC 52669 / CGMCC 1.13589 / G233)</name>
    <dbReference type="NCBI Taxonomy" id="2761530"/>
    <lineage>
        <taxon>Bacteria</taxon>
        <taxon>Bacillati</taxon>
        <taxon>Chloroflexota</taxon>
        <taxon>Tepidiformia</taxon>
        <taxon>Tepidiformales</taxon>
        <taxon>Tepidiformaceae</taxon>
        <taxon>Tepidiforma</taxon>
    </lineage>
</organism>
<gene>
    <name evidence="1" type="ORF">A9A59_2274</name>
</gene>
<dbReference type="PANTHER" id="PTHR48229">
    <property type="entry name" value="CAIB/BAIF FAMILY ENZYME (AFU_ORTHOLOGUE AFUA_1G05360)-RELATED"/>
    <property type="match status" value="1"/>
</dbReference>
<dbReference type="EMBL" id="PDJQ01000001">
    <property type="protein sequence ID" value="PFG75016.1"/>
    <property type="molecule type" value="Genomic_DNA"/>
</dbReference>
<name>A0A2A9HJ36_TEPT2</name>
<dbReference type="InterPro" id="IPR052985">
    <property type="entry name" value="CoA-trans_III_biosynth/detox"/>
</dbReference>
<comment type="caution">
    <text evidence="1">The sequence shown here is derived from an EMBL/GenBank/DDBJ whole genome shotgun (WGS) entry which is preliminary data.</text>
</comment>
<sequence length="460" mass="48995">MDRDRAAWYAARAGLDLDPETEVTITGEDPVLPTPFHLGEGAAVALALVGQEAGRIWRLRGGRRQAMAIDVRHAAASLRSYLLLEVNGQAGPPAPRSGSNVTAIWPCGDGRFIHLHGSFTHGPGILAELGLGEGASAEEIAAATRRRGAFELEDALAGQGLCAAVCRTNAEWLAHPQGQALAAKPVVELVRIGDAPPEPFGEGDRPLRGVRVLDLTRVLAGPTVARTLAEHGAEVLHIAGPRLPTVERFEMDTGHGKRQAYLDLDDPAGRATLEELVRGADVFSQGFQWGSLERRGFGPAQVAALRPGIIYVTENAFGYGGPWDGRPGWEQLAQAATGVCVRQGGDGPPVLAPAAMNDYTTGYFGALGAMMALRRRADEGGSWLVRVSLARTSMWYYDLGHDLDPAAASGTGDMGGWMLERETGYGLMRFLRPALRMSETDPHWELPSAPLGSGRPAWAG</sequence>
<dbReference type="SUPFAM" id="SSF89796">
    <property type="entry name" value="CoA-transferase family III (CaiB/BaiF)"/>
    <property type="match status" value="2"/>
</dbReference>
<dbReference type="Proteomes" id="UP000223071">
    <property type="component" value="Unassembled WGS sequence"/>
</dbReference>
<dbReference type="GO" id="GO:0016740">
    <property type="term" value="F:transferase activity"/>
    <property type="evidence" value="ECO:0007669"/>
    <property type="project" value="UniProtKB-KW"/>
</dbReference>
<dbReference type="AlphaFoldDB" id="A0A2A9HJ36"/>
<dbReference type="InterPro" id="IPR023606">
    <property type="entry name" value="CoA-Trfase_III_dom_1_sf"/>
</dbReference>
<reference evidence="1 2" key="1">
    <citation type="submission" date="2017-09" db="EMBL/GenBank/DDBJ databases">
        <title>Sequencing the genomes of two abundant thermophiles in Great Basin hot springs: Thermocrinis jamiesonii and novel Chloroflexi Thermoflexus hugenholtzii.</title>
        <authorList>
            <person name="Hedlund B."/>
        </authorList>
    </citation>
    <scope>NUCLEOTIDE SEQUENCE [LARGE SCALE GENOMIC DNA]</scope>
    <source>
        <strain evidence="1 2">G233</strain>
    </source>
</reference>
<proteinExistence type="predicted"/>
<dbReference type="InterPro" id="IPR003673">
    <property type="entry name" value="CoA-Trfase_fam_III"/>
</dbReference>
<evidence type="ECO:0000313" key="2">
    <source>
        <dbReference type="Proteomes" id="UP000223071"/>
    </source>
</evidence>
<dbReference type="Pfam" id="PF02515">
    <property type="entry name" value="CoA_transf_3"/>
    <property type="match status" value="1"/>
</dbReference>
<accession>A0A2A9HJ36</accession>
<dbReference type="Gene3D" id="3.40.50.10540">
    <property type="entry name" value="Crotonobetainyl-coa:carnitine coa-transferase, domain 1"/>
    <property type="match status" value="1"/>
</dbReference>
<keyword evidence="2" id="KW-1185">Reference proteome</keyword>
<evidence type="ECO:0000313" key="1">
    <source>
        <dbReference type="EMBL" id="PFG75016.1"/>
    </source>
</evidence>
<protein>
    <submittedName>
        <fullName evidence="1">CoA transferase family III</fullName>
    </submittedName>
</protein>
<keyword evidence="1" id="KW-0808">Transferase</keyword>